<dbReference type="Proteomes" id="UP000028741">
    <property type="component" value="Segment"/>
</dbReference>
<dbReference type="Gene3D" id="2.10.10.80">
    <property type="match status" value="1"/>
</dbReference>
<organism evidence="2 3">
    <name type="scientific">Dickeya phage RC-2014</name>
    <dbReference type="NCBI Taxonomy" id="1477406"/>
    <lineage>
        <taxon>Viruses</taxon>
        <taxon>Duplodnaviria</taxon>
        <taxon>Heunggongvirae</taxon>
        <taxon>Uroviricota</taxon>
        <taxon>Caudoviricetes</taxon>
        <taxon>Pantevenvirales</taxon>
        <taxon>Ackermannviridae</taxon>
        <taxon>Aglimvirinae</taxon>
        <taxon>Limestonevirus</taxon>
        <taxon>Limestonevirus RC2014</taxon>
    </lineage>
</organism>
<evidence type="ECO:0000313" key="2">
    <source>
        <dbReference type="EMBL" id="AHZ60301.1"/>
    </source>
</evidence>
<evidence type="ECO:0000259" key="1">
    <source>
        <dbReference type="Pfam" id="PF18668"/>
    </source>
</evidence>
<gene>
    <name evidence="2" type="ORF">DA66_0122</name>
</gene>
<dbReference type="EMBL" id="KJ716335">
    <property type="protein sequence ID" value="AHZ60301.1"/>
    <property type="molecule type" value="Genomic_DNA"/>
</dbReference>
<accession>A0A075E0W0</accession>
<keyword evidence="3" id="KW-1185">Reference proteome</keyword>
<protein>
    <submittedName>
        <fullName evidence="2">Putative tailspike protein</fullName>
    </submittedName>
</protein>
<reference evidence="2 3" key="1">
    <citation type="journal article" date="2014" name="Arch. Virol.">
        <title>Complete genome sequence of a broad-host-range lytic Dickeya spp. bacteriophage ?D5.</title>
        <authorList>
            <person name="Czajkowski R."/>
            <person name="Ozymko Z."/>
            <person name="Zwirowski S."/>
            <person name="Lojkowska E."/>
        </authorList>
    </citation>
    <scope>NUCLEOTIDE SEQUENCE [LARGE SCALE GENOMIC DNA]</scope>
</reference>
<proteinExistence type="predicted"/>
<sequence length="548" mass="58004">MNPQFSQPKGSVGKETNKDSIARKFGCKKSDVLYAKVGAVLTGYKVIYDNVTQRSYALPSNLPTGATITSLTDGILVHNTGTIDLGALAVLRGEFITVGGTFTVGGTLGVKNELMTHDDGKYRWGGTFPKIVPSGSSPETSGGISPTTWIKIYDPSLRENLVSQSGAGIVGSIDGNVQNDLSTLKTNTTKLNNHADLVIDDYLFAGEITYDNAIQRVLAASLSSGRPIKFLPNVYNFSNPVVLNMNATGIKIYGAGVSRTELRFPNAAAGVTQLIIKSTTDWYDFVWEGMSVRSSHAGILCQIGDTGFVDPLNVARLEDLAFLNSSSIGGNNVVALSLEYGVQCSLINVRANCYANGAGVNVGRALVVRQVGFTTYVSCSFGNASYGVSFLDGVSFTNNFIGCDFENINIALYNGVPTSGGHTFIGCQFSLWTNFLAQAPVGSTNRFLIINPNVSQTVGLLDPANATGIKFQNDQLDITTPGLPASGSPFTNTTGRDVVVTIGGGTVGSIIRNGVTLGITNGTVILHPMDIITLVYSAGPSWSWYKLG</sequence>
<dbReference type="InterPro" id="IPR040775">
    <property type="entry name" value="Tail_spike_N"/>
</dbReference>
<dbReference type="Pfam" id="PF18668">
    <property type="entry name" value="Tail_spike_N"/>
    <property type="match status" value="1"/>
</dbReference>
<name>A0A075E0W0_9CAUD</name>
<dbReference type="KEGG" id="vg:22113341"/>
<dbReference type="RefSeq" id="YP_009102962.1">
    <property type="nucleotide sequence ID" value="NC_025452.1"/>
</dbReference>
<dbReference type="Gene3D" id="3.30.2020.50">
    <property type="match status" value="1"/>
</dbReference>
<feature type="domain" description="Tail spike TSP1/Gp66 N-terminal" evidence="1">
    <location>
        <begin position="95"/>
        <end position="152"/>
    </location>
</feature>
<evidence type="ECO:0000313" key="3">
    <source>
        <dbReference type="Proteomes" id="UP000028741"/>
    </source>
</evidence>
<dbReference type="GeneID" id="22113341"/>